<dbReference type="EC" id="3.1.3.5" evidence="4"/>
<dbReference type="SUPFAM" id="SSF56219">
    <property type="entry name" value="DNase I-like"/>
    <property type="match status" value="1"/>
</dbReference>
<dbReference type="Pfam" id="PF16640">
    <property type="entry name" value="Big_3_5"/>
    <property type="match status" value="1"/>
</dbReference>
<accession>A0AA40SMW5</accession>
<evidence type="ECO:0000313" key="4">
    <source>
        <dbReference type="EMBL" id="MBB4139062.1"/>
    </source>
</evidence>
<name>A0AA40SMW5_9MICO</name>
<feature type="compositionally biased region" description="Low complexity" evidence="2">
    <location>
        <begin position="186"/>
        <end position="197"/>
    </location>
</feature>
<dbReference type="SUPFAM" id="SSF56300">
    <property type="entry name" value="Metallo-dependent phosphatases"/>
    <property type="match status" value="1"/>
</dbReference>
<dbReference type="Gene3D" id="3.60.10.10">
    <property type="entry name" value="Endonuclease/exonuclease/phosphatase"/>
    <property type="match status" value="1"/>
</dbReference>
<feature type="domain" description="LTD" evidence="3">
    <location>
        <begin position="7"/>
        <end position="149"/>
    </location>
</feature>
<protein>
    <submittedName>
        <fullName evidence="4">5'-nucleotidase</fullName>
        <ecNumber evidence="4">3.1.3.5</ecNumber>
    </submittedName>
</protein>
<dbReference type="EMBL" id="JACIFH010000001">
    <property type="protein sequence ID" value="MBB4139062.1"/>
    <property type="molecule type" value="Genomic_DNA"/>
</dbReference>
<dbReference type="InterPro" id="IPR036907">
    <property type="entry name" value="5'-Nucleotdase_C_sf"/>
</dbReference>
<feature type="region of interest" description="Disordered" evidence="2">
    <location>
        <begin position="665"/>
        <end position="685"/>
    </location>
</feature>
<dbReference type="CDD" id="cd10283">
    <property type="entry name" value="MnuA_DNase1-like"/>
    <property type="match status" value="1"/>
</dbReference>
<dbReference type="InterPro" id="IPR032109">
    <property type="entry name" value="Big_3_5"/>
</dbReference>
<dbReference type="Gene3D" id="3.60.21.10">
    <property type="match status" value="1"/>
</dbReference>
<dbReference type="Pfam" id="PF00932">
    <property type="entry name" value="LTD"/>
    <property type="match status" value="1"/>
</dbReference>
<dbReference type="InterPro" id="IPR001322">
    <property type="entry name" value="Lamin_tail_dom"/>
</dbReference>
<dbReference type="InterPro" id="IPR005135">
    <property type="entry name" value="Endo/exonuclease/phosphatase"/>
</dbReference>
<feature type="compositionally biased region" description="Low complexity" evidence="2">
    <location>
        <begin position="155"/>
        <end position="170"/>
    </location>
</feature>
<evidence type="ECO:0000259" key="3">
    <source>
        <dbReference type="PROSITE" id="PS51841"/>
    </source>
</evidence>
<keyword evidence="1" id="KW-0732">Signal</keyword>
<dbReference type="CDD" id="cd04486">
    <property type="entry name" value="YhcR_OBF_like"/>
    <property type="match status" value="1"/>
</dbReference>
<dbReference type="Pfam" id="PF03372">
    <property type="entry name" value="Exo_endo_phos"/>
    <property type="match status" value="1"/>
</dbReference>
<organism evidence="4 5">
    <name type="scientific">Microbacterium invictum</name>
    <dbReference type="NCBI Taxonomy" id="515415"/>
    <lineage>
        <taxon>Bacteria</taxon>
        <taxon>Bacillati</taxon>
        <taxon>Actinomycetota</taxon>
        <taxon>Actinomycetes</taxon>
        <taxon>Micrococcales</taxon>
        <taxon>Microbacteriaceae</taxon>
        <taxon>Microbacterium</taxon>
    </lineage>
</organism>
<dbReference type="Pfam" id="PF02872">
    <property type="entry name" value="5_nucleotid_C"/>
    <property type="match status" value="1"/>
</dbReference>
<dbReference type="SUPFAM" id="SSF55816">
    <property type="entry name" value="5'-nucleotidase (syn. UDP-sugar hydrolase), C-terminal domain"/>
    <property type="match status" value="1"/>
</dbReference>
<comment type="caution">
    <text evidence="4">The sequence shown here is derived from an EMBL/GenBank/DDBJ whole genome shotgun (WGS) entry which is preliminary data.</text>
</comment>
<dbReference type="InterPro" id="IPR047971">
    <property type="entry name" value="ExeM-like"/>
</dbReference>
<keyword evidence="5" id="KW-1185">Reference proteome</keyword>
<dbReference type="GO" id="GO:0008253">
    <property type="term" value="F:5'-nucleotidase activity"/>
    <property type="evidence" value="ECO:0007669"/>
    <property type="project" value="UniProtKB-EC"/>
</dbReference>
<dbReference type="InterPro" id="IPR006179">
    <property type="entry name" value="5_nucleotidase/apyrase"/>
</dbReference>
<dbReference type="InterPro" id="IPR013783">
    <property type="entry name" value="Ig-like_fold"/>
</dbReference>
<dbReference type="NCBIfam" id="NF033681">
    <property type="entry name" value="ExeM_NucH_DNase"/>
    <property type="match status" value="1"/>
</dbReference>
<dbReference type="SUPFAM" id="SSF74853">
    <property type="entry name" value="Lamin A/C globular tail domain"/>
    <property type="match status" value="1"/>
</dbReference>
<dbReference type="PANTHER" id="PTHR42834:SF1">
    <property type="entry name" value="ENDONUCLEASE_EXONUCLEASE_PHOSPHATASE FAMILY PROTEIN (AFU_ORTHOLOGUE AFUA_3G09210)"/>
    <property type="match status" value="1"/>
</dbReference>
<keyword evidence="4" id="KW-0378">Hydrolase</keyword>
<dbReference type="PANTHER" id="PTHR42834">
    <property type="entry name" value="ENDONUCLEASE/EXONUCLEASE/PHOSPHATASE FAMILY PROTEIN (AFU_ORTHOLOGUE AFUA_3G09210)"/>
    <property type="match status" value="1"/>
</dbReference>
<dbReference type="InterPro" id="IPR036691">
    <property type="entry name" value="Endo/exonu/phosph_ase_sf"/>
</dbReference>
<evidence type="ECO:0000313" key="5">
    <source>
        <dbReference type="Proteomes" id="UP000549113"/>
    </source>
</evidence>
<dbReference type="InterPro" id="IPR029052">
    <property type="entry name" value="Metallo-depent_PP-like"/>
</dbReference>
<dbReference type="Pfam" id="PF00149">
    <property type="entry name" value="Metallophos"/>
    <property type="match status" value="1"/>
</dbReference>
<dbReference type="Gene3D" id="2.60.40.10">
    <property type="entry name" value="Immunoglobulins"/>
    <property type="match status" value="2"/>
</dbReference>
<dbReference type="PROSITE" id="PS51841">
    <property type="entry name" value="LTD"/>
    <property type="match status" value="1"/>
</dbReference>
<dbReference type="InterPro" id="IPR036415">
    <property type="entry name" value="Lamin_tail_dom_sf"/>
</dbReference>
<evidence type="ECO:0000256" key="1">
    <source>
        <dbReference type="ARBA" id="ARBA00022729"/>
    </source>
</evidence>
<dbReference type="GO" id="GO:0009166">
    <property type="term" value="P:nucleotide catabolic process"/>
    <property type="evidence" value="ECO:0007669"/>
    <property type="project" value="InterPro"/>
</dbReference>
<feature type="region of interest" description="Disordered" evidence="2">
    <location>
        <begin position="155"/>
        <end position="212"/>
    </location>
</feature>
<proteinExistence type="predicted"/>
<dbReference type="InterPro" id="IPR008334">
    <property type="entry name" value="5'-Nucleotdase_C"/>
</dbReference>
<dbReference type="InterPro" id="IPR004843">
    <property type="entry name" value="Calcineurin-like_PHP"/>
</dbReference>
<gene>
    <name evidence="4" type="ORF">BKA10_000856</name>
</gene>
<dbReference type="GO" id="GO:0005975">
    <property type="term" value="P:carbohydrate metabolic process"/>
    <property type="evidence" value="ECO:0007669"/>
    <property type="project" value="UniProtKB-ARBA"/>
</dbReference>
<dbReference type="Proteomes" id="UP000549113">
    <property type="component" value="Unassembled WGS sequence"/>
</dbReference>
<dbReference type="Gene3D" id="3.90.780.10">
    <property type="entry name" value="5'-Nucleotidase, C-terminal domain"/>
    <property type="match status" value="1"/>
</dbReference>
<reference evidence="4 5" key="1">
    <citation type="submission" date="2020-08" db="EMBL/GenBank/DDBJ databases">
        <title>Sequencing the genomes of 1000 actinobacteria strains.</title>
        <authorList>
            <person name="Klenk H.-P."/>
        </authorList>
    </citation>
    <scope>NUCLEOTIDE SEQUENCE [LARGE SCALE GENOMIC DNA]</scope>
    <source>
        <strain evidence="4 5">DSM 19600</strain>
    </source>
</reference>
<sequence>MAGVALTPTAAQAVVSADAAVVINEVYGGGGNNGATHTHDFIELFNVSDEAVDLNGWSLQYASSAGSFSNVDTLTGVIEPGGYFLVQQAEGANTGGTAAPLPTPDDAGTLALSGTGGKIALVSSTIALVGSTGNAAGADTVVDFVGWSPSASDFAGAAPAPATTNSTSVSRDAEHTNTPDNAADFTAGTATPTSSGGDEPEEPEEPTDPTDASIAEIQGTGADAALAGQTVTTRGVVTASYPTGGFNGFVIQTPGTGGGLDLGSHTASDAIFVYTPASAPAAIGEYVEVTGAVSEYFGLSEITAAAAADVTVLDEAVEAPVAATITWPATDAARETLESMLVAPQGAFTVSNTYQANQYGSVGLAAGDTPLWQPTDLARPGSTEAAAVAADNEARGVILDDGVSTDFLAAANSALTPNYVSLTEPVVVGAGVTFREPVIVDWRNGDWKFNPTAPLVGDGSGDDGVQFTDVRTAAPEAVGGDLSVASFNVLNYFTTLGTESTTCQAYSDRTGDGISVRTGCAQRGAWDEADLQRQQDKIVEAINSLDADVVGLMEIENSAALGEQPDEATSTLVDALNIAAGTERWAYVPSSAELPDPAQQDVITNAIIYQPAAVTTVGASRALGSQSGADQAFGNAREPIAQVFESLDGGAPFLFAVNHLKSKGSPGPWPGDADAGDGQGASNESRVRQATALNEWVDEIRGDVDAVVLAGDFNSYTHEDPLQVLYDAGYANAATALGIDTASYSFDGQSGSLDHILLNDAALARATGGDIWNINSGEAVALEYSRYNVHGTLFYAPDAYRSSDHDPVKVGLTAQEAPVELTLLGINDFHGRINTDTVRFAGTVEQLREQATGPVLFLSSGDNIGASLFASSVAQDQPTIDVLNALGLQTSAVGNHEFDRGFADLRDRVQPASDYDQLGANVYLAGTETPALPEYTVLDAGDLTVGVIGAVTEETPALVSPAGITELDFGDPVEAVNRVAAQLSDGDDANGEADILIALYHEGAGAGTPDGATLEEEIAGGGAFAAIVNDTNAEVDAIFTGHTHKEYAWSAAIPGTDRTRPIVQTGSYGSNIGEIVLTIDPETQAVTAHTERNVPRTTTADDALIAAYPRVAEVDRIVTAALDAAAEVGNTAVAEVATDITTAHSGGSFVDGVWTGGTRDDRASESTLGNLVADSIRDTLADLPNGAVIGVTNPGGLRSDLWDTQAEFGENAVPGMADGTISFSQANAVLPFNNTMALITLTGAQFTTLLEQQWQRDAAGNVPSRPYLQLGLSDNVTYTYDPALPEGSRVTSVTVDGQRLDPAAEYRIGTLSFLATGGDNFRAFTEGTGYVDTGLLDYEAWVDFLADNSPVQPSYAKHAVEVAGVPEVVAAGAEVTFDVAGINLTSRGAPENTTLTASLGDVELGTFPVSAGAATVSVTLPGDLAAGVTALTLVAAESGTTVTVPLTVEESETASATTLELNRTSAAYGSNTRVRATAQVTSDGAAVRGGTVEFLVGDEVVATAELGRSGTARADLPLPGDRGTGQYQVTARFTGSDDVAGSTSAAVTFTVTQATTSTTLLPLLPIHVNGLLPTRLVAIVGISGGSAQGVVEFHEGGADGTVIATVDVKGGTASHTLGKLSRGTHSYTAVFVPASPTDVAGSQSRQVSVRVLF</sequence>
<evidence type="ECO:0000256" key="2">
    <source>
        <dbReference type="SAM" id="MobiDB-lite"/>
    </source>
</evidence>
<feature type="compositionally biased region" description="Acidic residues" evidence="2">
    <location>
        <begin position="198"/>
        <end position="208"/>
    </location>
</feature>
<dbReference type="PRINTS" id="PR01607">
    <property type="entry name" value="APYRASEFAMLY"/>
</dbReference>